<name>A0AAW0DYV5_9AGAR</name>
<comment type="caution">
    <text evidence="16">The sequence shown here is derived from an EMBL/GenBank/DDBJ whole genome shotgun (WGS) entry which is preliminary data.</text>
</comment>
<keyword evidence="7" id="KW-0963">Cytoplasm</keyword>
<feature type="compositionally biased region" description="Acidic residues" evidence="13">
    <location>
        <begin position="262"/>
        <end position="273"/>
    </location>
</feature>
<dbReference type="GO" id="GO:0000027">
    <property type="term" value="P:ribosomal large subunit assembly"/>
    <property type="evidence" value="ECO:0007669"/>
    <property type="project" value="InterPro"/>
</dbReference>
<evidence type="ECO:0000256" key="6">
    <source>
        <dbReference type="ARBA" id="ARBA00011117"/>
    </source>
</evidence>
<keyword evidence="9" id="KW-0378">Hydrolase</keyword>
<dbReference type="GO" id="GO:0005730">
    <property type="term" value="C:nucleolus"/>
    <property type="evidence" value="ECO:0007669"/>
    <property type="project" value="UniProtKB-SubCell"/>
</dbReference>
<dbReference type="GO" id="GO:0008236">
    <property type="term" value="F:serine-type peptidase activity"/>
    <property type="evidence" value="ECO:0007669"/>
    <property type="project" value="InterPro"/>
</dbReference>
<dbReference type="Gene3D" id="3.40.50.1820">
    <property type="entry name" value="alpha/beta hydrolase"/>
    <property type="match status" value="1"/>
</dbReference>
<keyword evidence="8" id="KW-0645">Protease</keyword>
<comment type="similarity">
    <text evidence="5">Belongs to the peptidase S9C family.</text>
</comment>
<dbReference type="PANTHER" id="PTHR45841">
    <property type="entry name" value="MRNA TURNOVER PROTEIN 4 MRTO4"/>
    <property type="match status" value="1"/>
</dbReference>
<dbReference type="InterPro" id="IPR001375">
    <property type="entry name" value="Peptidase_S9_cat"/>
</dbReference>
<dbReference type="InterPro" id="IPR051742">
    <property type="entry name" value="Ribosome_Assembly_uL10"/>
</dbReference>
<dbReference type="GO" id="GO:0006508">
    <property type="term" value="P:proteolysis"/>
    <property type="evidence" value="ECO:0007669"/>
    <property type="project" value="UniProtKB-KW"/>
</dbReference>
<dbReference type="InterPro" id="IPR001790">
    <property type="entry name" value="Ribosomal_uL10"/>
</dbReference>
<sequence>MPKSKRSKLVSLTKVEKKNRSHKEAQIKLVCLSLAHDCYETYGYFLRRMQIQENVDKWKYCWLFEVGAYRNGHLQTVRNLWKGTARIFFSRSALMAKALGTSPEEEHKMGIHKLAQQIEGQVGLLFTDTEPQEVIEWFADFHPPDFARAGNIATRTVILPAGPVMQHHSDPPEPFPHNEEPQLRKLGLSTKMNRGVPTLDIPHKLCDKGKAVTAEQAQLLKLIGEKMVTFRVGLLARWEAASGEVVTIDGPRLSTEGQAEGGSDEEKEDEEMNLDTSSHPLLDRLRNQVEQFEAIQFTPLLASTRLLMKLPFAWLGLSTQLPLRYQDPPSLSMATQTPFKFQEGPDVFSPKDLVELGRPGVGVADQAGDLVLIPFSKYSFEEKQNKKTIYLAPLESTVKPYELPLAKTGETFWLTGTTVAHVVEGENKTLDLYTINVLYTTASGDTVASLQTESPKLVGSLPTNTATNFRYSTAAGRIVFSDYVYSDGKLSTVKEQDEAWENRGNTAYVYDSTFVRHWDTWVGPKTQSLFSVRLWQDPAREWHFGPDFVNLLEGTGHSSPVEPFGGTDDFDVSEHQVVYTTKDPELPEAWHTKQNIYVVDIAGGKPRELTSGQQGATHAPVFNAQGSKVAWTELDEDGYEADRFKIVIYDLKTNVRFTLTQKWDRSVDAMAFSKEGDFLYFTAGEHARVKVFALPVPPTPSESTTNPPLNHKYTNPIALTHEGAISGIQTLFYGRLLLTKSSLTSPNDVFYVRGLREFQTEIEQSESTVEFKGTIEQITKFTEDALKDKHLSVGEEFWFKGAEDIDVQGWILKPKGWKKGDKKKWPVVLLIHGGPQGAWEDQWSTRWNPNVFAQQGYFTVLINPTGNFTDAIAGDWGGRPFEDMIKGWKYVLENNPEIDPDRAVAAGASWGGYAINWIQGHPEFGFGFKALVCHDGVFDANYNGYSTDELFFFNHEWGGRPWEKKSAELSSNPHNYVHKWSTPQLLIHGSKDYRLPDTEGIAAFHALQQLGVPSRLVIFPDENHWVLNHGNSLKWHYEVFRWFDQFVGEGKAK</sequence>
<evidence type="ECO:0000256" key="1">
    <source>
        <dbReference type="ARBA" id="ARBA00004046"/>
    </source>
</evidence>
<dbReference type="InterPro" id="IPR033867">
    <property type="entry name" value="Mrt4"/>
</dbReference>
<dbReference type="InterPro" id="IPR011042">
    <property type="entry name" value="6-blade_b-propeller_TolB-like"/>
</dbReference>
<protein>
    <recommendedName>
        <fullName evidence="12">Dipeptidyl-peptidase V</fullName>
    </recommendedName>
    <alternativeName>
        <fullName evidence="11">mRNA turnover protein 4</fullName>
    </alternativeName>
</protein>
<dbReference type="FunFam" id="3.40.50.1820:FF:000028">
    <property type="entry name" value="S9 family peptidase"/>
    <property type="match status" value="1"/>
</dbReference>
<dbReference type="GO" id="GO:0005737">
    <property type="term" value="C:cytoplasm"/>
    <property type="evidence" value="ECO:0007669"/>
    <property type="project" value="UniProtKB-SubCell"/>
</dbReference>
<comment type="subunit">
    <text evidence="6">Associates with the pre-60S ribosomal particle.</text>
</comment>
<dbReference type="FunFam" id="3.30.70.1730:FF:000005">
    <property type="entry name" value="Ribosome assembly factor mrt4"/>
    <property type="match status" value="1"/>
</dbReference>
<dbReference type="InterPro" id="IPR040637">
    <property type="entry name" value="Ribosomal_uL10-like_insert"/>
</dbReference>
<dbReference type="SUPFAM" id="SSF69304">
    <property type="entry name" value="Tricorn protease N-terminal domain"/>
    <property type="match status" value="1"/>
</dbReference>
<dbReference type="Proteomes" id="UP001383192">
    <property type="component" value="Unassembled WGS sequence"/>
</dbReference>
<dbReference type="GO" id="GO:0030687">
    <property type="term" value="C:preribosome, large subunit precursor"/>
    <property type="evidence" value="ECO:0007669"/>
    <property type="project" value="TreeGrafter"/>
</dbReference>
<dbReference type="GO" id="GO:0000956">
    <property type="term" value="P:nuclear-transcribed mRNA catabolic process"/>
    <property type="evidence" value="ECO:0007669"/>
    <property type="project" value="TreeGrafter"/>
</dbReference>
<proteinExistence type="inferred from homology"/>
<dbReference type="Gene3D" id="2.120.10.30">
    <property type="entry name" value="TolB, C-terminal domain"/>
    <property type="match status" value="1"/>
</dbReference>
<dbReference type="Pfam" id="PF00326">
    <property type="entry name" value="Peptidase_S9"/>
    <property type="match status" value="1"/>
</dbReference>
<evidence type="ECO:0000259" key="14">
    <source>
        <dbReference type="Pfam" id="PF00326"/>
    </source>
</evidence>
<gene>
    <name evidence="16" type="primary">dpp5</name>
    <name evidence="16" type="ORF">VNI00_002625</name>
</gene>
<evidence type="ECO:0000256" key="2">
    <source>
        <dbReference type="ARBA" id="ARBA00004496"/>
    </source>
</evidence>
<dbReference type="InterPro" id="IPR029058">
    <property type="entry name" value="AB_hydrolase_fold"/>
</dbReference>
<dbReference type="AlphaFoldDB" id="A0AAW0DYV5"/>
<evidence type="ECO:0000256" key="12">
    <source>
        <dbReference type="ARBA" id="ARBA00032829"/>
    </source>
</evidence>
<dbReference type="InterPro" id="IPR043164">
    <property type="entry name" value="Ribosomal_uL10-like_insert_sf"/>
</dbReference>
<keyword evidence="17" id="KW-1185">Reference proteome</keyword>
<comment type="similarity">
    <text evidence="4">Belongs to the universal ribosomal protein uL10 family.</text>
</comment>
<dbReference type="EMBL" id="JAYKXP010000006">
    <property type="protein sequence ID" value="KAK7056907.1"/>
    <property type="molecule type" value="Genomic_DNA"/>
</dbReference>
<dbReference type="Pfam" id="PF17777">
    <property type="entry name" value="RL10P_insert"/>
    <property type="match status" value="1"/>
</dbReference>
<dbReference type="Gene3D" id="3.90.105.20">
    <property type="match status" value="1"/>
</dbReference>
<evidence type="ECO:0000256" key="4">
    <source>
        <dbReference type="ARBA" id="ARBA00008889"/>
    </source>
</evidence>
<evidence type="ECO:0000256" key="5">
    <source>
        <dbReference type="ARBA" id="ARBA00010040"/>
    </source>
</evidence>
<dbReference type="Pfam" id="PF00466">
    <property type="entry name" value="Ribosomal_L10"/>
    <property type="match status" value="1"/>
</dbReference>
<comment type="function">
    <text evidence="1">Component of the ribosome assembly machinery. Nuclear paralog of the ribosomal protein P0, it binds pre-60S subunits at an early stage of assembly in the nucleolus, and is replaced by P0 in cytoplasmic pre-60S subunits and mature 80S ribosomes.</text>
</comment>
<dbReference type="Gene3D" id="3.30.70.1730">
    <property type="match status" value="1"/>
</dbReference>
<feature type="region of interest" description="Disordered" evidence="13">
    <location>
        <begin position="251"/>
        <end position="274"/>
    </location>
</feature>
<evidence type="ECO:0000256" key="7">
    <source>
        <dbReference type="ARBA" id="ARBA00022490"/>
    </source>
</evidence>
<dbReference type="GO" id="GO:0003723">
    <property type="term" value="F:RNA binding"/>
    <property type="evidence" value="ECO:0007669"/>
    <property type="project" value="TreeGrafter"/>
</dbReference>
<feature type="domain" description="Peptidase S9 prolyl oligopeptidase catalytic" evidence="14">
    <location>
        <begin position="843"/>
        <end position="1048"/>
    </location>
</feature>
<evidence type="ECO:0000259" key="15">
    <source>
        <dbReference type="Pfam" id="PF17777"/>
    </source>
</evidence>
<comment type="subcellular location">
    <subcellularLocation>
        <location evidence="2">Cytoplasm</location>
    </subcellularLocation>
    <subcellularLocation>
        <location evidence="3">Nucleus</location>
        <location evidence="3">Nucleolus</location>
    </subcellularLocation>
</comment>
<dbReference type="FunFam" id="3.90.105.20:FF:000003">
    <property type="entry name" value="Ribosome assembly factor mrt4"/>
    <property type="match status" value="1"/>
</dbReference>
<feature type="domain" description="Large ribosomal subunit protein uL10-like insertion" evidence="15">
    <location>
        <begin position="147"/>
        <end position="224"/>
    </location>
</feature>
<evidence type="ECO:0000256" key="8">
    <source>
        <dbReference type="ARBA" id="ARBA00022670"/>
    </source>
</evidence>
<evidence type="ECO:0000256" key="13">
    <source>
        <dbReference type="SAM" id="MobiDB-lite"/>
    </source>
</evidence>
<dbReference type="InterPro" id="IPR043141">
    <property type="entry name" value="Ribosomal_uL10-like_sf"/>
</dbReference>
<dbReference type="CDD" id="cd05796">
    <property type="entry name" value="Ribosomal_P0_like"/>
    <property type="match status" value="1"/>
</dbReference>
<evidence type="ECO:0000256" key="11">
    <source>
        <dbReference type="ARBA" id="ARBA00032578"/>
    </source>
</evidence>
<dbReference type="SUPFAM" id="SSF53474">
    <property type="entry name" value="alpha/beta-Hydrolases"/>
    <property type="match status" value="1"/>
</dbReference>
<reference evidence="16 17" key="1">
    <citation type="submission" date="2024-01" db="EMBL/GenBank/DDBJ databases">
        <title>A draft genome for a cacao thread blight-causing isolate of Paramarasmius palmivorus.</title>
        <authorList>
            <person name="Baruah I.K."/>
            <person name="Bukari Y."/>
            <person name="Amoako-Attah I."/>
            <person name="Meinhardt L.W."/>
            <person name="Bailey B.A."/>
            <person name="Cohen S.P."/>
        </authorList>
    </citation>
    <scope>NUCLEOTIDE SEQUENCE [LARGE SCALE GENOMIC DNA]</scope>
    <source>
        <strain evidence="16 17">GH-12</strain>
    </source>
</reference>
<evidence type="ECO:0000256" key="3">
    <source>
        <dbReference type="ARBA" id="ARBA00004604"/>
    </source>
</evidence>
<evidence type="ECO:0000256" key="10">
    <source>
        <dbReference type="ARBA" id="ARBA00023242"/>
    </source>
</evidence>
<evidence type="ECO:0000256" key="9">
    <source>
        <dbReference type="ARBA" id="ARBA00022801"/>
    </source>
</evidence>
<dbReference type="GO" id="GO:0006364">
    <property type="term" value="P:rRNA processing"/>
    <property type="evidence" value="ECO:0007669"/>
    <property type="project" value="TreeGrafter"/>
</dbReference>
<dbReference type="PANTHER" id="PTHR45841:SF1">
    <property type="entry name" value="MRNA TURNOVER PROTEIN 4 HOMOLOG"/>
    <property type="match status" value="1"/>
</dbReference>
<evidence type="ECO:0000313" key="16">
    <source>
        <dbReference type="EMBL" id="KAK7056907.1"/>
    </source>
</evidence>
<keyword evidence="10" id="KW-0539">Nucleus</keyword>
<evidence type="ECO:0000313" key="17">
    <source>
        <dbReference type="Proteomes" id="UP001383192"/>
    </source>
</evidence>
<accession>A0AAW0DYV5</accession>
<organism evidence="16 17">
    <name type="scientific">Paramarasmius palmivorus</name>
    <dbReference type="NCBI Taxonomy" id="297713"/>
    <lineage>
        <taxon>Eukaryota</taxon>
        <taxon>Fungi</taxon>
        <taxon>Dikarya</taxon>
        <taxon>Basidiomycota</taxon>
        <taxon>Agaricomycotina</taxon>
        <taxon>Agaricomycetes</taxon>
        <taxon>Agaricomycetidae</taxon>
        <taxon>Agaricales</taxon>
        <taxon>Marasmiineae</taxon>
        <taxon>Marasmiaceae</taxon>
        <taxon>Paramarasmius</taxon>
    </lineage>
</organism>